<proteinExistence type="inferred from homology"/>
<evidence type="ECO:0000313" key="10">
    <source>
        <dbReference type="EMBL" id="KAK9114855.1"/>
    </source>
</evidence>
<dbReference type="GO" id="GO:0020037">
    <property type="term" value="F:heme binding"/>
    <property type="evidence" value="ECO:0007669"/>
    <property type="project" value="InterPro"/>
</dbReference>
<gene>
    <name evidence="10" type="ORF">Syun_021652</name>
</gene>
<keyword evidence="6" id="KW-0560">Oxidoreductase</keyword>
<evidence type="ECO:0008006" key="12">
    <source>
        <dbReference type="Google" id="ProtNLM"/>
    </source>
</evidence>
<keyword evidence="5" id="KW-0479">Metal-binding</keyword>
<name>A0AAP0IGS6_9MAGN</name>
<evidence type="ECO:0000256" key="1">
    <source>
        <dbReference type="ARBA" id="ARBA00001971"/>
    </source>
</evidence>
<dbReference type="SUPFAM" id="SSF48264">
    <property type="entry name" value="Cytochrome P450"/>
    <property type="match status" value="1"/>
</dbReference>
<dbReference type="Gene3D" id="1.10.630.10">
    <property type="entry name" value="Cytochrome P450"/>
    <property type="match status" value="1"/>
</dbReference>
<comment type="subcellular location">
    <subcellularLocation>
        <location evidence="2">Membrane</location>
    </subcellularLocation>
</comment>
<dbReference type="GO" id="GO:0004497">
    <property type="term" value="F:monooxygenase activity"/>
    <property type="evidence" value="ECO:0007669"/>
    <property type="project" value="UniProtKB-KW"/>
</dbReference>
<dbReference type="GO" id="GO:0016705">
    <property type="term" value="F:oxidoreductase activity, acting on paired donors, with incorporation or reduction of molecular oxygen"/>
    <property type="evidence" value="ECO:0007669"/>
    <property type="project" value="InterPro"/>
</dbReference>
<dbReference type="PANTHER" id="PTHR47943:SF2">
    <property type="entry name" value="CYTOCHROME P450"/>
    <property type="match status" value="1"/>
</dbReference>
<organism evidence="10 11">
    <name type="scientific">Stephania yunnanensis</name>
    <dbReference type="NCBI Taxonomy" id="152371"/>
    <lineage>
        <taxon>Eukaryota</taxon>
        <taxon>Viridiplantae</taxon>
        <taxon>Streptophyta</taxon>
        <taxon>Embryophyta</taxon>
        <taxon>Tracheophyta</taxon>
        <taxon>Spermatophyta</taxon>
        <taxon>Magnoliopsida</taxon>
        <taxon>Ranunculales</taxon>
        <taxon>Menispermaceae</taxon>
        <taxon>Menispermoideae</taxon>
        <taxon>Cissampelideae</taxon>
        <taxon>Stephania</taxon>
    </lineage>
</organism>
<evidence type="ECO:0000256" key="3">
    <source>
        <dbReference type="ARBA" id="ARBA00010617"/>
    </source>
</evidence>
<keyword evidence="11" id="KW-1185">Reference proteome</keyword>
<dbReference type="InterPro" id="IPR001128">
    <property type="entry name" value="Cyt_P450"/>
</dbReference>
<dbReference type="GO" id="GO:0044550">
    <property type="term" value="P:secondary metabolite biosynthetic process"/>
    <property type="evidence" value="ECO:0007669"/>
    <property type="project" value="UniProtKB-ARBA"/>
</dbReference>
<accession>A0AAP0IGS6</accession>
<evidence type="ECO:0000313" key="11">
    <source>
        <dbReference type="Proteomes" id="UP001420932"/>
    </source>
</evidence>
<dbReference type="InterPro" id="IPR036396">
    <property type="entry name" value="Cyt_P450_sf"/>
</dbReference>
<keyword evidence="7" id="KW-0408">Iron</keyword>
<evidence type="ECO:0000256" key="9">
    <source>
        <dbReference type="ARBA" id="ARBA00023136"/>
    </source>
</evidence>
<dbReference type="PANTHER" id="PTHR47943">
    <property type="entry name" value="CYTOCHROME P450 93A3-LIKE"/>
    <property type="match status" value="1"/>
</dbReference>
<keyword evidence="8" id="KW-0503">Monooxygenase</keyword>
<comment type="cofactor">
    <cofactor evidence="1">
        <name>heme</name>
        <dbReference type="ChEBI" id="CHEBI:30413"/>
    </cofactor>
</comment>
<comment type="caution">
    <text evidence="10">The sequence shown here is derived from an EMBL/GenBank/DDBJ whole genome shotgun (WGS) entry which is preliminary data.</text>
</comment>
<evidence type="ECO:0000256" key="6">
    <source>
        <dbReference type="ARBA" id="ARBA00023002"/>
    </source>
</evidence>
<dbReference type="Proteomes" id="UP001420932">
    <property type="component" value="Unassembled WGS sequence"/>
</dbReference>
<sequence>MLFFKTHDAVFASRPKTQFGKYISYGNKGVVPAQYGLYWRSMRRLCTTELLTNAKIEMFKDVRGEELRSLVEELKVAANAGEVVDVSEKVDLLVEDMVYRMFFGKKDYQLMDSKVNLREGLWLAGSFNLIDFLPFLAPFDIQGLTHRNKSFGKDLDRLLMTIIDDHEKHPRGNQRDIIDIMLSLMDSNNAKDVQFDLVDIKAIVTDLILAGIDISATTILWAFSEVMKRS</sequence>
<dbReference type="AlphaFoldDB" id="A0AAP0IGS6"/>
<keyword evidence="9" id="KW-0472">Membrane</keyword>
<evidence type="ECO:0000256" key="7">
    <source>
        <dbReference type="ARBA" id="ARBA00023004"/>
    </source>
</evidence>
<evidence type="ECO:0000256" key="4">
    <source>
        <dbReference type="ARBA" id="ARBA00022617"/>
    </source>
</evidence>
<protein>
    <recommendedName>
        <fullName evidence="12">Cytochrome P450</fullName>
    </recommendedName>
</protein>
<comment type="similarity">
    <text evidence="3">Belongs to the cytochrome P450 family.</text>
</comment>
<dbReference type="EMBL" id="JBBNAF010000009">
    <property type="protein sequence ID" value="KAK9114855.1"/>
    <property type="molecule type" value="Genomic_DNA"/>
</dbReference>
<evidence type="ECO:0000256" key="8">
    <source>
        <dbReference type="ARBA" id="ARBA00023033"/>
    </source>
</evidence>
<keyword evidence="4" id="KW-0349">Heme</keyword>
<evidence type="ECO:0000256" key="5">
    <source>
        <dbReference type="ARBA" id="ARBA00022723"/>
    </source>
</evidence>
<dbReference type="Pfam" id="PF00067">
    <property type="entry name" value="p450"/>
    <property type="match status" value="1"/>
</dbReference>
<dbReference type="GO" id="GO:0005506">
    <property type="term" value="F:iron ion binding"/>
    <property type="evidence" value="ECO:0007669"/>
    <property type="project" value="InterPro"/>
</dbReference>
<evidence type="ECO:0000256" key="2">
    <source>
        <dbReference type="ARBA" id="ARBA00004370"/>
    </source>
</evidence>
<dbReference type="GO" id="GO:0016020">
    <property type="term" value="C:membrane"/>
    <property type="evidence" value="ECO:0007669"/>
    <property type="project" value="UniProtKB-SubCell"/>
</dbReference>
<reference evidence="10 11" key="1">
    <citation type="submission" date="2024-01" db="EMBL/GenBank/DDBJ databases">
        <title>Genome assemblies of Stephania.</title>
        <authorList>
            <person name="Yang L."/>
        </authorList>
    </citation>
    <scope>NUCLEOTIDE SEQUENCE [LARGE SCALE GENOMIC DNA]</scope>
    <source>
        <strain evidence="10">YNDBR</strain>
        <tissue evidence="10">Leaf</tissue>
    </source>
</reference>